<proteinExistence type="predicted"/>
<keyword evidence="2" id="KW-0812">Transmembrane</keyword>
<dbReference type="OMA" id="ICSVYRQ"/>
<comment type="caution">
    <text evidence="3">The sequence shown here is derived from an EMBL/GenBank/DDBJ whole genome shotgun (WGS) entry which is preliminary data.</text>
</comment>
<keyword evidence="4" id="KW-1185">Reference proteome</keyword>
<feature type="transmembrane region" description="Helical" evidence="2">
    <location>
        <begin position="381"/>
        <end position="404"/>
    </location>
</feature>
<sequence>MIRQTLRLFSAAATAAAKPAAAVAATNSNMPEPMVKFFSDENLRTADLPVFDNSNISKMSDDEFELHFNKVMNNPLFQTDSELMRAYRDYEASLRAMDQYKPLPEIAAAKSMNAVNWEFKKNFVPAKTVDYIRDVFQQSIDSIDSWEAEENKIFADAEKQIEEAVRPLQTLVPEIQASLDAIQAQLVEADDFKNRLKTVTIEEILKKNPEIENEIYDEITTSEWMIKDKTHLDQVSYVVFKVRMLSQSSLQNTQKFQQQQSTFQNQPQPQQQQQQQQRQTQPTSPNQNVIDHQTIVGRLTTDFESRMSEWKQWTFISFSFWYSLIIFIQMITLSKFTSSSFNVWYSLIYVGFQLILNVLYGKTVGVYRQVPASFGEMFSSLSVYHCLFIGSIVIGQPILLLSLFNLAPNTFTFSTRIIDCTLQTVDGECYSYSNPFFYIYLFTSIAIIAKLLYKMLSNFENILSFPKIQFSLFQQSKQAIYNCIWNSFVESSHLCFGVLFYGVILLILFSTLPIRIIPYVSKLWLYALVLFFQQYLRQILYEIFYTRSIRFVTDKFTNVTIDNNNVFLLQGLGSIDPLIQHHAWRDFLHLSQHSTHRRAYLFNEIKQLVDMPSIIKIVQEYDRMMRDLINKLQCPPEYYYQQKQQQQQENSNNNNNNSKSNEILNNLLLLLGKYTGISLEFDVYECEIRQSLSNTQPLVWAIEAIAAFILSAFVECAASTRETRENAVLIHKYQIIQKFLTPLVELMAVLDRLEMKNVCTTTLKESSVIPDPFLIKTLLRTNDLPPTCLGVLSTVRPHFRLLKYVGKNTITQILDRVGNQLSDSSFPLQYRQLFKEYRTGETFIYTKVN</sequence>
<dbReference type="InParanoid" id="D3B0I5"/>
<evidence type="ECO:0000313" key="4">
    <source>
        <dbReference type="Proteomes" id="UP000001396"/>
    </source>
</evidence>
<keyword evidence="2" id="KW-1133">Transmembrane helix</keyword>
<name>D3B0I5_HETP5</name>
<evidence type="ECO:0000256" key="2">
    <source>
        <dbReference type="SAM" id="Phobius"/>
    </source>
</evidence>
<feature type="transmembrane region" description="Helical" evidence="2">
    <location>
        <begin position="313"/>
        <end position="331"/>
    </location>
</feature>
<reference evidence="3 4" key="1">
    <citation type="journal article" date="2011" name="Genome Res.">
        <title>Phylogeny-wide analysis of social amoeba genomes highlights ancient origins for complex intercellular communication.</title>
        <authorList>
            <person name="Heidel A.J."/>
            <person name="Lawal H.M."/>
            <person name="Felder M."/>
            <person name="Schilde C."/>
            <person name="Helps N.R."/>
            <person name="Tunggal B."/>
            <person name="Rivero F."/>
            <person name="John U."/>
            <person name="Schleicher M."/>
            <person name="Eichinger L."/>
            <person name="Platzer M."/>
            <person name="Noegel A.A."/>
            <person name="Schaap P."/>
            <person name="Gloeckner G."/>
        </authorList>
    </citation>
    <scope>NUCLEOTIDE SEQUENCE [LARGE SCALE GENOMIC DNA]</scope>
    <source>
        <strain evidence="4">ATCC 26659 / Pp 5 / PN500</strain>
    </source>
</reference>
<evidence type="ECO:0000256" key="1">
    <source>
        <dbReference type="SAM" id="MobiDB-lite"/>
    </source>
</evidence>
<feature type="transmembrane region" description="Helical" evidence="2">
    <location>
        <begin position="494"/>
        <end position="517"/>
    </location>
</feature>
<dbReference type="EMBL" id="ADBJ01000008">
    <property type="protein sequence ID" value="EFA84809.1"/>
    <property type="molecule type" value="Genomic_DNA"/>
</dbReference>
<dbReference type="GeneID" id="31357329"/>
<keyword evidence="2" id="KW-0472">Membrane</keyword>
<feature type="transmembrane region" description="Helical" evidence="2">
    <location>
        <begin position="436"/>
        <end position="453"/>
    </location>
</feature>
<feature type="region of interest" description="Disordered" evidence="1">
    <location>
        <begin position="256"/>
        <end position="288"/>
    </location>
</feature>
<feature type="transmembrane region" description="Helical" evidence="2">
    <location>
        <begin position="343"/>
        <end position="360"/>
    </location>
</feature>
<protein>
    <submittedName>
        <fullName evidence="3">Uncharacterized protein</fullName>
    </submittedName>
</protein>
<accession>D3B0I5</accession>
<dbReference type="AlphaFoldDB" id="D3B0I5"/>
<dbReference type="Proteomes" id="UP000001396">
    <property type="component" value="Unassembled WGS sequence"/>
</dbReference>
<evidence type="ECO:0000313" key="3">
    <source>
        <dbReference type="EMBL" id="EFA84809.1"/>
    </source>
</evidence>
<gene>
    <name evidence="3" type="ORF">PPL_01802</name>
</gene>
<dbReference type="RefSeq" id="XP_020436920.1">
    <property type="nucleotide sequence ID" value="XM_020572803.1"/>
</dbReference>
<organism evidence="3 4">
    <name type="scientific">Heterostelium pallidum (strain ATCC 26659 / Pp 5 / PN500)</name>
    <name type="common">Cellular slime mold</name>
    <name type="synonym">Polysphondylium pallidum</name>
    <dbReference type="NCBI Taxonomy" id="670386"/>
    <lineage>
        <taxon>Eukaryota</taxon>
        <taxon>Amoebozoa</taxon>
        <taxon>Evosea</taxon>
        <taxon>Eumycetozoa</taxon>
        <taxon>Dictyostelia</taxon>
        <taxon>Acytosteliales</taxon>
        <taxon>Acytosteliaceae</taxon>
        <taxon>Heterostelium</taxon>
    </lineage>
</organism>